<organism evidence="3">
    <name type="scientific">Streptomyces olivaceus</name>
    <dbReference type="NCBI Taxonomy" id="47716"/>
    <lineage>
        <taxon>Bacteria</taxon>
        <taxon>Bacillati</taxon>
        <taxon>Actinomycetota</taxon>
        <taxon>Actinomycetes</taxon>
        <taxon>Kitasatosporales</taxon>
        <taxon>Streptomycetaceae</taxon>
        <taxon>Streptomyces</taxon>
    </lineage>
</organism>
<protein>
    <submittedName>
        <fullName evidence="3">Ovm2</fullName>
    </submittedName>
</protein>
<dbReference type="InterPro" id="IPR010982">
    <property type="entry name" value="Lambda_DNA-bd_dom_sf"/>
</dbReference>
<dbReference type="PANTHER" id="PTHR35010">
    <property type="entry name" value="BLL4672 PROTEIN-RELATED"/>
    <property type="match status" value="1"/>
</dbReference>
<proteinExistence type="predicted"/>
<accession>A0A6G6CWB4</accession>
<dbReference type="InterPro" id="IPR041413">
    <property type="entry name" value="MLTR_LBD"/>
</dbReference>
<dbReference type="EMBL" id="MN901947">
    <property type="protein sequence ID" value="QIE07142.1"/>
    <property type="molecule type" value="Genomic_DNA"/>
</dbReference>
<evidence type="ECO:0000313" key="3">
    <source>
        <dbReference type="EMBL" id="QIE07142.1"/>
    </source>
</evidence>
<evidence type="ECO:0000259" key="2">
    <source>
        <dbReference type="PROSITE" id="PS50943"/>
    </source>
</evidence>
<dbReference type="SMART" id="SM00530">
    <property type="entry name" value="HTH_XRE"/>
    <property type="match status" value="1"/>
</dbReference>
<dbReference type="PANTHER" id="PTHR35010:SF2">
    <property type="entry name" value="BLL4672 PROTEIN"/>
    <property type="match status" value="1"/>
</dbReference>
<dbReference type="Pfam" id="PF13560">
    <property type="entry name" value="HTH_31"/>
    <property type="match status" value="1"/>
</dbReference>
<feature type="domain" description="HTH cro/C1-type" evidence="2">
    <location>
        <begin position="69"/>
        <end position="116"/>
    </location>
</feature>
<dbReference type="CDD" id="cd00093">
    <property type="entry name" value="HTH_XRE"/>
    <property type="match status" value="1"/>
</dbReference>
<reference evidence="3" key="1">
    <citation type="journal article" date="2020" name="Org. Lett.">
        <title>On-PKS Baeyer-Villiger-Type O-Atom Insertion Catalyzed by Luciferase-Like Monooxygenase OvmO during Olimycin Biosynthesis.</title>
        <authorList>
            <person name="Zhang C."/>
            <person name="Zhang H."/>
            <person name="Ju J."/>
        </authorList>
    </citation>
    <scope>NUCLEOTIDE SEQUENCE</scope>
    <source>
        <strain evidence="3">SCSIO T05</strain>
    </source>
</reference>
<sequence length="320" mass="35164">MIGPARPRSGQPGTGRPTCADGGPGTSATLDRMASHNRELADFLRRARAQCDPARAGLPPDGRVRRVPGLRREEVARLAGVSADYYTRLEQGRRITPSPAVVEALGQALELDAAGRAHLGDLIGTAATPVRRRPPTVQRLRSGLHQLLDSLSGTPALVLGRRTDVLGANRMAKALFTDFDALPPAERNYARWLFLDPDARALFLDWEIHARAAVENLRLDVGRTPGDQPTQDLVAELGERSEEFDRWWQQHRVHQRTHGSKRLLHPLVGELTVEFETLTLPGDTDATVFLYTTAAASASRDALDLLAAWTLTPREARPDR</sequence>
<dbReference type="GO" id="GO:0003677">
    <property type="term" value="F:DNA binding"/>
    <property type="evidence" value="ECO:0007669"/>
    <property type="project" value="InterPro"/>
</dbReference>
<dbReference type="Gene3D" id="3.30.450.180">
    <property type="match status" value="1"/>
</dbReference>
<name>A0A6G6CWB4_STROV</name>
<dbReference type="Pfam" id="PF17765">
    <property type="entry name" value="MLTR_LBD"/>
    <property type="match status" value="1"/>
</dbReference>
<dbReference type="PROSITE" id="PS50943">
    <property type="entry name" value="HTH_CROC1"/>
    <property type="match status" value="1"/>
</dbReference>
<evidence type="ECO:0000256" key="1">
    <source>
        <dbReference type="SAM" id="MobiDB-lite"/>
    </source>
</evidence>
<feature type="region of interest" description="Disordered" evidence="1">
    <location>
        <begin position="1"/>
        <end position="25"/>
    </location>
</feature>
<dbReference type="SUPFAM" id="SSF47413">
    <property type="entry name" value="lambda repressor-like DNA-binding domains"/>
    <property type="match status" value="1"/>
</dbReference>
<dbReference type="AlphaFoldDB" id="A0A6G6CWB4"/>
<dbReference type="Gene3D" id="1.10.260.40">
    <property type="entry name" value="lambda repressor-like DNA-binding domains"/>
    <property type="match status" value="1"/>
</dbReference>
<dbReference type="InterPro" id="IPR001387">
    <property type="entry name" value="Cro/C1-type_HTH"/>
</dbReference>